<evidence type="ECO:0000256" key="9">
    <source>
        <dbReference type="ARBA" id="ARBA00023136"/>
    </source>
</evidence>
<keyword evidence="5 11" id="KW-0812">Transmembrane</keyword>
<evidence type="ECO:0000256" key="3">
    <source>
        <dbReference type="ARBA" id="ARBA00022516"/>
    </source>
</evidence>
<reference evidence="13" key="1">
    <citation type="submission" date="2022-10" db="EMBL/GenBank/DDBJ databases">
        <title>Genome assembly of Pristionchus species.</title>
        <authorList>
            <person name="Yoshida K."/>
            <person name="Sommer R.J."/>
        </authorList>
    </citation>
    <scope>NUCLEOTIDE SEQUENCE [LARGE SCALE GENOMIC DNA]</scope>
    <source>
        <strain evidence="13">RS5460</strain>
    </source>
</reference>
<keyword evidence="3 11" id="KW-0444">Lipid biosynthesis</keyword>
<dbReference type="GO" id="GO:0030148">
    <property type="term" value="P:sphingolipid biosynthetic process"/>
    <property type="evidence" value="ECO:0007669"/>
    <property type="project" value="TreeGrafter"/>
</dbReference>
<dbReference type="GO" id="GO:0034626">
    <property type="term" value="P:fatty acid elongation, polyunsaturated fatty acid"/>
    <property type="evidence" value="ECO:0007669"/>
    <property type="project" value="TreeGrafter"/>
</dbReference>
<evidence type="ECO:0000256" key="5">
    <source>
        <dbReference type="ARBA" id="ARBA00022692"/>
    </source>
</evidence>
<comment type="pathway">
    <text evidence="2">Lipid metabolism; fatty acid biosynthesis.</text>
</comment>
<evidence type="ECO:0000256" key="10">
    <source>
        <dbReference type="ARBA" id="ARBA00023160"/>
    </source>
</evidence>
<evidence type="ECO:0000256" key="2">
    <source>
        <dbReference type="ARBA" id="ARBA00005194"/>
    </source>
</evidence>
<dbReference type="Pfam" id="PF01151">
    <property type="entry name" value="ELO"/>
    <property type="match status" value="1"/>
</dbReference>
<dbReference type="InterPro" id="IPR030457">
    <property type="entry name" value="ELO_CS"/>
</dbReference>
<organism evidence="12 13">
    <name type="scientific">Pristionchus mayeri</name>
    <dbReference type="NCBI Taxonomy" id="1317129"/>
    <lineage>
        <taxon>Eukaryota</taxon>
        <taxon>Metazoa</taxon>
        <taxon>Ecdysozoa</taxon>
        <taxon>Nematoda</taxon>
        <taxon>Chromadorea</taxon>
        <taxon>Rhabditida</taxon>
        <taxon>Rhabditina</taxon>
        <taxon>Diplogasteromorpha</taxon>
        <taxon>Diplogasteroidea</taxon>
        <taxon>Neodiplogasteridae</taxon>
        <taxon>Pristionchus</taxon>
    </lineage>
</organism>
<comment type="caution">
    <text evidence="11">Lacks conserved residue(s) required for the propagation of feature annotation.</text>
</comment>
<evidence type="ECO:0000256" key="4">
    <source>
        <dbReference type="ARBA" id="ARBA00022679"/>
    </source>
</evidence>
<dbReference type="PROSITE" id="PS01188">
    <property type="entry name" value="ELO"/>
    <property type="match status" value="1"/>
</dbReference>
<dbReference type="InterPro" id="IPR002076">
    <property type="entry name" value="ELO_fam"/>
</dbReference>
<evidence type="ECO:0000313" key="12">
    <source>
        <dbReference type="EMBL" id="GMR45557.1"/>
    </source>
</evidence>
<dbReference type="PANTHER" id="PTHR11157:SF156">
    <property type="entry name" value="FATTY ACID ELONGATION PROTEIN 4-RELATED"/>
    <property type="match status" value="1"/>
</dbReference>
<gene>
    <name evidence="12" type="ORF">PMAYCL1PPCAC_15752</name>
</gene>
<protein>
    <recommendedName>
        <fullName evidence="11">Elongation of very long chain fatty acids protein</fullName>
        <ecNumber evidence="11">2.3.1.199</ecNumber>
    </recommendedName>
    <alternativeName>
        <fullName evidence="11">Very-long-chain 3-oxoacyl-CoA synthase</fullName>
    </alternativeName>
</protein>
<dbReference type="AlphaFoldDB" id="A0AAN5CJG1"/>
<dbReference type="Proteomes" id="UP001328107">
    <property type="component" value="Unassembled WGS sequence"/>
</dbReference>
<keyword evidence="4 11" id="KW-0808">Transferase</keyword>
<feature type="non-terminal residue" evidence="12">
    <location>
        <position position="143"/>
    </location>
</feature>
<keyword evidence="8 11" id="KW-0443">Lipid metabolism</keyword>
<keyword evidence="9 11" id="KW-0472">Membrane</keyword>
<keyword evidence="10 11" id="KW-0275">Fatty acid biosynthesis</keyword>
<dbReference type="GO" id="GO:0034625">
    <property type="term" value="P:fatty acid elongation, monounsaturated fatty acid"/>
    <property type="evidence" value="ECO:0007669"/>
    <property type="project" value="TreeGrafter"/>
</dbReference>
<proteinExistence type="inferred from homology"/>
<comment type="catalytic activity">
    <reaction evidence="11">
        <text>a very-long-chain acyl-CoA + malonyl-CoA + H(+) = a very-long-chain 3-oxoacyl-CoA + CO2 + CoA</text>
        <dbReference type="Rhea" id="RHEA:32727"/>
        <dbReference type="ChEBI" id="CHEBI:15378"/>
        <dbReference type="ChEBI" id="CHEBI:16526"/>
        <dbReference type="ChEBI" id="CHEBI:57287"/>
        <dbReference type="ChEBI" id="CHEBI:57384"/>
        <dbReference type="ChEBI" id="CHEBI:90725"/>
        <dbReference type="ChEBI" id="CHEBI:90736"/>
        <dbReference type="EC" id="2.3.1.199"/>
    </reaction>
</comment>
<feature type="transmembrane region" description="Helical" evidence="11">
    <location>
        <begin position="12"/>
        <end position="31"/>
    </location>
</feature>
<dbReference type="EMBL" id="BTRK01000004">
    <property type="protein sequence ID" value="GMR45557.1"/>
    <property type="molecule type" value="Genomic_DNA"/>
</dbReference>
<dbReference type="EC" id="2.3.1.199" evidence="11"/>
<dbReference type="GO" id="GO:0042761">
    <property type="term" value="P:very long-chain fatty acid biosynthetic process"/>
    <property type="evidence" value="ECO:0007669"/>
    <property type="project" value="TreeGrafter"/>
</dbReference>
<dbReference type="GO" id="GO:0019367">
    <property type="term" value="P:fatty acid elongation, saturated fatty acid"/>
    <property type="evidence" value="ECO:0007669"/>
    <property type="project" value="TreeGrafter"/>
</dbReference>
<feature type="transmembrane region" description="Helical" evidence="11">
    <location>
        <begin position="60"/>
        <end position="81"/>
    </location>
</feature>
<sequence length="143" mass="16499">MRDRPPFDLRAPLFLWNLSLALFSVLGFVRFGEDFFESLLYRGVYTTLCTNPSHKGAAPFWTLLFLISKLFELGDTLFIVLRKRPLIFLHYYHHAVVLIYAVHAGAEHATPGRAFILMNYAAHSLMYPYYAARAIGYKPPERV</sequence>
<keyword evidence="6 11" id="KW-0276">Fatty acid metabolism</keyword>
<evidence type="ECO:0000256" key="8">
    <source>
        <dbReference type="ARBA" id="ARBA00023098"/>
    </source>
</evidence>
<evidence type="ECO:0000256" key="1">
    <source>
        <dbReference type="ARBA" id="ARBA00004141"/>
    </source>
</evidence>
<feature type="transmembrane region" description="Helical" evidence="11">
    <location>
        <begin position="88"/>
        <end position="106"/>
    </location>
</feature>
<evidence type="ECO:0000256" key="11">
    <source>
        <dbReference type="RuleBase" id="RU361115"/>
    </source>
</evidence>
<comment type="similarity">
    <text evidence="11">Belongs to the ELO family.</text>
</comment>
<evidence type="ECO:0000313" key="13">
    <source>
        <dbReference type="Proteomes" id="UP001328107"/>
    </source>
</evidence>
<dbReference type="PANTHER" id="PTHR11157">
    <property type="entry name" value="FATTY ACID ACYL TRANSFERASE-RELATED"/>
    <property type="match status" value="1"/>
</dbReference>
<comment type="subcellular location">
    <subcellularLocation>
        <location evidence="1">Membrane</location>
        <topology evidence="1">Multi-pass membrane protein</topology>
    </subcellularLocation>
</comment>
<comment type="caution">
    <text evidence="12">The sequence shown here is derived from an EMBL/GenBank/DDBJ whole genome shotgun (WGS) entry which is preliminary data.</text>
</comment>
<dbReference type="GO" id="GO:0005789">
    <property type="term" value="C:endoplasmic reticulum membrane"/>
    <property type="evidence" value="ECO:0007669"/>
    <property type="project" value="TreeGrafter"/>
</dbReference>
<keyword evidence="7 11" id="KW-1133">Transmembrane helix</keyword>
<evidence type="ECO:0000256" key="6">
    <source>
        <dbReference type="ARBA" id="ARBA00022832"/>
    </source>
</evidence>
<evidence type="ECO:0000256" key="7">
    <source>
        <dbReference type="ARBA" id="ARBA00022989"/>
    </source>
</evidence>
<keyword evidence="13" id="KW-1185">Reference proteome</keyword>
<name>A0AAN5CJG1_9BILA</name>
<feature type="transmembrane region" description="Helical" evidence="11">
    <location>
        <begin position="112"/>
        <end position="132"/>
    </location>
</feature>
<accession>A0AAN5CJG1</accession>
<dbReference type="GO" id="GO:0009922">
    <property type="term" value="F:fatty acid elongase activity"/>
    <property type="evidence" value="ECO:0007669"/>
    <property type="project" value="UniProtKB-EC"/>
</dbReference>